<dbReference type="RefSeq" id="WP_309936855.1">
    <property type="nucleotide sequence ID" value="NZ_AP025305.1"/>
</dbReference>
<protein>
    <recommendedName>
        <fullName evidence="2">Secretion system C-terminal sorting domain-containing protein</fullName>
    </recommendedName>
</protein>
<evidence type="ECO:0000313" key="4">
    <source>
        <dbReference type="Proteomes" id="UP001185092"/>
    </source>
</evidence>
<evidence type="ECO:0000313" key="3">
    <source>
        <dbReference type="EMBL" id="MDR6237390.1"/>
    </source>
</evidence>
<name>A0AAE3XK47_9BACT</name>
<dbReference type="Pfam" id="PF18962">
    <property type="entry name" value="Por_Secre_tail"/>
    <property type="match status" value="1"/>
</dbReference>
<feature type="signal peptide" evidence="1">
    <location>
        <begin position="1"/>
        <end position="23"/>
    </location>
</feature>
<evidence type="ECO:0000256" key="1">
    <source>
        <dbReference type="SAM" id="SignalP"/>
    </source>
</evidence>
<reference evidence="3" key="1">
    <citation type="submission" date="2023-07" db="EMBL/GenBank/DDBJ databases">
        <title>Genomic Encyclopedia of Type Strains, Phase IV (KMG-IV): sequencing the most valuable type-strain genomes for metagenomic binning, comparative biology and taxonomic classification.</title>
        <authorList>
            <person name="Goeker M."/>
        </authorList>
    </citation>
    <scope>NUCLEOTIDE SEQUENCE</scope>
    <source>
        <strain evidence="3">DSM 26174</strain>
    </source>
</reference>
<keyword evidence="4" id="KW-1185">Reference proteome</keyword>
<dbReference type="NCBIfam" id="TIGR04183">
    <property type="entry name" value="Por_Secre_tail"/>
    <property type="match status" value="1"/>
</dbReference>
<dbReference type="InterPro" id="IPR026444">
    <property type="entry name" value="Secre_tail"/>
</dbReference>
<gene>
    <name evidence="3" type="ORF">HNQ88_000366</name>
</gene>
<comment type="caution">
    <text evidence="3">The sequence shown here is derived from an EMBL/GenBank/DDBJ whole genome shotgun (WGS) entry which is preliminary data.</text>
</comment>
<dbReference type="Proteomes" id="UP001185092">
    <property type="component" value="Unassembled WGS sequence"/>
</dbReference>
<dbReference type="PANTHER" id="PTHR35580:SF1">
    <property type="entry name" value="PHYTASE-LIKE DOMAIN-CONTAINING PROTEIN"/>
    <property type="match status" value="1"/>
</dbReference>
<sequence>MKKTTKAIIAILLFCALAQSSFAQLYYNWAVATGGTSDDLGNAVQVDHNGASFFLGSFRNTVNFDTRGGDFNITSSGGTDAYLAKYDENGILIFAFKIGGSSSDYGYKLAVDSDGNAVIVGFARGNIDFDPSSATRNLNLTNGGIFVAKYSNDGSYLWAKSMGGNISLPSSIATDSENNIILGGTYTGTIDIDLNSSVRNITATSYQNSYVVKWNPQGNLQWHRNLGDSRASYVSVNVVGADSNDNVYFSGYYSGTWRINQYLTLSSTAHGSNNSAGFLVQTNRSGGVNWGRNLEIDGSNRTQNPFVGIFEMSVSPHNDGVYVAGLYRGAVNFNPPRARQGEILNIGNLQEVFVAKYQRNGQFSWVKSLNAGREISPTTYKISAKYDGSVIVTGSFNGTLDVGTTLRSDGNNQLYFVEYGEEGGLLKSQVYGSPGGLYLNEITTDSNDNLYLAGYFRNQMEFDGNSFTSNNRSLDLAIIKFSSCDTIRVNNNIEICQGDSVMIGSDYQSVSGTYVERYTTSKGCDSIISTVLTVNPSYSNRNVIELCNNDSIYLQGEYRQSSGTYYDTLNTTNGCDSVIISVLSVSPIFEESKILNINEGDSAFLGGNYQLNGGVYRDTLTSYFGCDSVIITSLNVFPVTHTLVETVICESDSAFVANTRYETEEGMYTDTLSNILNLDSVVVTNLIVNEVYRINHNASICYGDSVYLEGAFQKEAGLYIDTLNSLTLCDSIVRTQLSIIPIDTTRIYRSIISGDSALIAGLYRTESGEYPQRLASSLSCDSIVITTLDVLPPFMHQQAYDICSYDSIFLGNAYRRRAGIYYDTLTASQGGDSIIVSTLHIIPEKSSQNYFSIHQGDSIFLENAYQKEAGVYMDTTTSSLGCDSIIFSNLTVHPVEFTLRDINLCQGHQIYVGGGYQTLPGQFYDSLTSSQGGDSIVITNIKIKPTYTRYLNIGICPDDSLLVAGTYYDTAGTYYDSLFTTDGCDSVKVYQVGIYNQPQSSQTLEICSGDSILLHDRYVNAAGIYTDTLSSFQSCDSIVTTTLMVSPNYFSHNNLEICEGDSIYIFGEYRNESGIFYDSLTTINGCDSILMAVLNVQPVFQTMNTESICLGDSIFLGGNYVYNAGLYYDTLTAADGCDSVVITALNVRPKYLVNRSMRICQGDSILLGGKFVSQSGTYYDSLLTRTGCDSIISTQLNITIDQITNVFPKICKGDSILLSGEYRKNPGVFYDTLSSPNGCHQIMAHHLGYFPNPSNERTLTICQGDSLFLSGNYISQEGTYYDTLQSFNSCDSVIITHLQWRRINSADIDFSYFTNTKFCSDTSDLNLPSFDGFTSRYSGLNVVNNRFEVNSAGVGEHEVNYRLSDSFGCDVTGNFNINVQSCIVGIEKLNIDNRFIVYPNPAKDVLYIDMDLNGPIYNLKLEMHDNTGKLVWDMGEYKNLSGKKRLEFNRKKSLESGVYFIHFQTEKEVRAIKIMLL</sequence>
<proteinExistence type="predicted"/>
<dbReference type="SUPFAM" id="SSF63829">
    <property type="entry name" value="Calcium-dependent phosphotriesterase"/>
    <property type="match status" value="1"/>
</dbReference>
<evidence type="ECO:0000259" key="2">
    <source>
        <dbReference type="Pfam" id="PF18962"/>
    </source>
</evidence>
<dbReference type="PANTHER" id="PTHR35580">
    <property type="entry name" value="CELL SURFACE GLYCOPROTEIN (S-LAYER PROTEIN)-LIKE PROTEIN"/>
    <property type="match status" value="1"/>
</dbReference>
<keyword evidence="1" id="KW-0732">Signal</keyword>
<feature type="domain" description="Secretion system C-terminal sorting" evidence="2">
    <location>
        <begin position="1397"/>
        <end position="1471"/>
    </location>
</feature>
<accession>A0AAE3XK47</accession>
<dbReference type="InterPro" id="IPR052918">
    <property type="entry name" value="Motility_Chemotaxis_Reg"/>
</dbReference>
<feature type="chain" id="PRO_5042153112" description="Secretion system C-terminal sorting domain-containing protein" evidence="1">
    <location>
        <begin position="24"/>
        <end position="1477"/>
    </location>
</feature>
<dbReference type="EMBL" id="JAVDQD010000001">
    <property type="protein sequence ID" value="MDR6237390.1"/>
    <property type="molecule type" value="Genomic_DNA"/>
</dbReference>
<organism evidence="3 4">
    <name type="scientific">Aureibacter tunicatorum</name>
    <dbReference type="NCBI Taxonomy" id="866807"/>
    <lineage>
        <taxon>Bacteria</taxon>
        <taxon>Pseudomonadati</taxon>
        <taxon>Bacteroidota</taxon>
        <taxon>Cytophagia</taxon>
        <taxon>Cytophagales</taxon>
        <taxon>Persicobacteraceae</taxon>
        <taxon>Aureibacter</taxon>
    </lineage>
</organism>